<gene>
    <name evidence="2" type="primary">PO21_31</name>
    <name evidence="2" type="ORF">AVEN_253304_1</name>
</gene>
<evidence type="ECO:0000313" key="2">
    <source>
        <dbReference type="EMBL" id="GBO25818.1"/>
    </source>
</evidence>
<dbReference type="PROSITE" id="PS00028">
    <property type="entry name" value="ZINC_FINGER_C2H2_1"/>
    <property type="match status" value="1"/>
</dbReference>
<dbReference type="Gene3D" id="3.30.70.270">
    <property type="match status" value="1"/>
</dbReference>
<proteinExistence type="predicted"/>
<feature type="domain" description="Reverse transcriptase" evidence="1">
    <location>
        <begin position="509"/>
        <end position="764"/>
    </location>
</feature>
<dbReference type="PANTHER" id="PTHR19446">
    <property type="entry name" value="REVERSE TRANSCRIPTASES"/>
    <property type="match status" value="1"/>
</dbReference>
<dbReference type="Proteomes" id="UP000499080">
    <property type="component" value="Unassembled WGS sequence"/>
</dbReference>
<sequence>QTIISESLPSDLNDGMIDHVELSTNPQFDGLQNVQIVNTSGTISITPAAPPNQDVSLSMFHCLLSLHRKILLSEKSPGNVLSKDAQLSKQARRHYRFIGFASTKFHSRNVIHKLILNLRKTFIQPLLHLLQIHCKLFLSPPVETESCPSHPLRSGDTLHLLFPIFNPTDCTEKNCVFKSRGKTWYSIKCSLLRHLQTAHHLSNLITVHWCATCASRIKQPKKHQCLAPGVMANIKIDGAFPCTENGCTDEFPSELGLRNHLSAHKKATALANATQRVIPKMGPKKFKRKKKGDLPVTDIPDESITDPVFALAPPPPPEVDNPPYEETQEDVPVPGPLSIYIEHIEDIINQDPTEEFFEYFCQAIEMAVAEVQNISFQPPPSQPADQNVKRSRKDIDITDPQACQTLFNRNPKRAVREICEGPPIRCQIPANVIEDHFKSAWDAQHPVLTPLPPTSEERTPILERNFSINEVSKKLASAQNSAPGPDRLTYFHWRSVPKSQKFLTLAFNASLHFQRIPPSWKRTVNILIPKKSSDLDNPANWRPIALSNTIYKIFTKVLAGRLSDWCSKFSALSHCQKGFTPFDGVLEHDFVLQTRLEHARAQNKDLCVAWLDVTNAFGADPHQLIYNALSAAGSGEQFINIIKDIYTDCHTSILSNDSSTNPIKINSGVKQGCPISGLLFNISIDHILRKIQGNASEHQILAFADDLCLLGSSADELQDMLDVVQSEMTNIGLALNPTKSFSFHFSGSTPVRVEHSTFRLGSDLLTPIEEFNFTKFLGKPVGFNPVPDYDTFNNFGITAKKLLASQLSAWQKIQALKMFFFPALQFVIRTGQFKKEDWTLLDDAVRHAVKEVLFLPENASNEYIYGHVRSGCVGLPIAAEESDLNRIDSAFKLLTSKDSLLSDLALKHLTNSVSSRMQKVNITDEDLANFMSGDLDIDENDRPHSNPYSNVWTVARVASRRLKAEWLFNEGIPQIKFKDIIIKSSARRKVLFSIRNRLRQDRALALTSKPDQGRIMECIAQSPTSSHFLLNGQYLRFSEYRFIHRARLNLLPLNGLPWKETTDKKCRRCSKADLETLAHVLNHCEPHSRAWQLRHNGIQDRIVVAARNSSVEILSVNKKVTKELNLRPDIVLKLNGKIFIVDVTCPFENRLESIERAKQEKHRKYAPLLDHFLPSSSSVEIVPIVVGALGYWDPANDRFLSKIMSKSYLKKMAKLCVSDNARWARDIYVEHITGHRQFNESLVVNNPDYRPQEIPPQDDPLAAPVITPLSGYDFCTSCRAFCHSWTITINFHGVWWCCVIPVYSIVHFYFCFLCNCFSFYVKCLFYILTPFSFSLT</sequence>
<keyword evidence="3" id="KW-1185">Reference proteome</keyword>
<dbReference type="SUPFAM" id="SSF56672">
    <property type="entry name" value="DNA/RNA polymerases"/>
    <property type="match status" value="1"/>
</dbReference>
<dbReference type="InterPro" id="IPR043128">
    <property type="entry name" value="Rev_trsase/Diguanyl_cyclase"/>
</dbReference>
<evidence type="ECO:0000259" key="1">
    <source>
        <dbReference type="PROSITE" id="PS50878"/>
    </source>
</evidence>
<dbReference type="CDD" id="cd01650">
    <property type="entry name" value="RT_nLTR_like"/>
    <property type="match status" value="1"/>
</dbReference>
<evidence type="ECO:0000313" key="3">
    <source>
        <dbReference type="Proteomes" id="UP000499080"/>
    </source>
</evidence>
<dbReference type="InterPro" id="IPR043502">
    <property type="entry name" value="DNA/RNA_pol_sf"/>
</dbReference>
<dbReference type="InterPro" id="IPR013087">
    <property type="entry name" value="Znf_C2H2_type"/>
</dbReference>
<dbReference type="OrthoDB" id="6436077at2759"/>
<comment type="caution">
    <text evidence="2">The sequence shown here is derived from an EMBL/GenBank/DDBJ whole genome shotgun (WGS) entry which is preliminary data.</text>
</comment>
<reference evidence="2 3" key="1">
    <citation type="journal article" date="2019" name="Sci. Rep.">
        <title>Orb-weaving spider Araneus ventricosus genome elucidates the spidroin gene catalogue.</title>
        <authorList>
            <person name="Kono N."/>
            <person name="Nakamura H."/>
            <person name="Ohtoshi R."/>
            <person name="Moran D.A.P."/>
            <person name="Shinohara A."/>
            <person name="Yoshida Y."/>
            <person name="Fujiwara M."/>
            <person name="Mori M."/>
            <person name="Tomita M."/>
            <person name="Arakawa K."/>
        </authorList>
    </citation>
    <scope>NUCLEOTIDE SEQUENCE [LARGE SCALE GENOMIC DNA]</scope>
</reference>
<organism evidence="2 3">
    <name type="scientific">Araneus ventricosus</name>
    <name type="common">Orbweaver spider</name>
    <name type="synonym">Epeira ventricosa</name>
    <dbReference type="NCBI Taxonomy" id="182803"/>
    <lineage>
        <taxon>Eukaryota</taxon>
        <taxon>Metazoa</taxon>
        <taxon>Ecdysozoa</taxon>
        <taxon>Arthropoda</taxon>
        <taxon>Chelicerata</taxon>
        <taxon>Arachnida</taxon>
        <taxon>Araneae</taxon>
        <taxon>Araneomorphae</taxon>
        <taxon>Entelegynae</taxon>
        <taxon>Araneoidea</taxon>
        <taxon>Araneidae</taxon>
        <taxon>Araneus</taxon>
    </lineage>
</organism>
<feature type="non-terminal residue" evidence="2">
    <location>
        <position position="1"/>
    </location>
</feature>
<dbReference type="InterPro" id="IPR000477">
    <property type="entry name" value="RT_dom"/>
</dbReference>
<dbReference type="PROSITE" id="PS50878">
    <property type="entry name" value="RT_POL"/>
    <property type="match status" value="1"/>
</dbReference>
<dbReference type="EMBL" id="BGPR01048807">
    <property type="protein sequence ID" value="GBO25818.1"/>
    <property type="molecule type" value="Genomic_DNA"/>
</dbReference>
<protein>
    <submittedName>
        <fullName evidence="2">Retrovirus-related Pol polyprotein from type-1 retrotransposable element R2</fullName>
    </submittedName>
</protein>
<name>A0A4Y2VN29_ARAVE</name>
<dbReference type="GO" id="GO:0071897">
    <property type="term" value="P:DNA biosynthetic process"/>
    <property type="evidence" value="ECO:0007669"/>
    <property type="project" value="UniProtKB-ARBA"/>
</dbReference>
<dbReference type="Pfam" id="PF00078">
    <property type="entry name" value="RVT_1"/>
    <property type="match status" value="1"/>
</dbReference>
<accession>A0A4Y2VN29</accession>